<dbReference type="Gene3D" id="3.30.1490.300">
    <property type="match status" value="1"/>
</dbReference>
<dbReference type="Pfam" id="PF11104">
    <property type="entry name" value="PilM_2"/>
    <property type="match status" value="1"/>
</dbReference>
<sequence length="364" mass="40327">MNLDSLQGIIRRIRHWIIPPPASIVGIDIGSGFIKAAEVSFTEPEPVLKAAGIAKLPDETIGAGHRRQQRLLSDSIKQLLLSSGIAAREAVVAASGRSIFVREVALPMMSKEELKEAIKWDMEKYVPYETGSYYYDYVLLGPGNDAIEINVLIVAAPREIVDNLVPILKDAGCRILAVDIEPLAVVRTLPQLNHSLVIDIGDRVSQLTIFDRAVPVISRSIPLGGQNFTNPIGQALYPDPGAAENQYIRSELSQTTEYMPGRNPMEKGMRLIAEELVREARRTYEYYRTHIRETNREEIYLTGGGARLSQFYDTIAEYVGDTQVTVHDPLKSIKVSSCLDEKYIQSVASQLTVAIGLALRGCYD</sequence>
<gene>
    <name evidence="2" type="ORF">MAMMFC1_04027</name>
</gene>
<dbReference type="OrthoDB" id="5291956at2"/>
<dbReference type="AlphaFoldDB" id="A0A348AQG7"/>
<feature type="domain" description="SHS2" evidence="1">
    <location>
        <begin position="24"/>
        <end position="189"/>
    </location>
</feature>
<dbReference type="PIRSF" id="PIRSF019169">
    <property type="entry name" value="PilM"/>
    <property type="match status" value="1"/>
</dbReference>
<dbReference type="Gene3D" id="3.30.420.40">
    <property type="match status" value="2"/>
</dbReference>
<protein>
    <submittedName>
        <fullName evidence="2">Competence protein A</fullName>
    </submittedName>
</protein>
<keyword evidence="3" id="KW-1185">Reference proteome</keyword>
<organism evidence="2 3">
    <name type="scientific">Methylomusa anaerophila</name>
    <dbReference type="NCBI Taxonomy" id="1930071"/>
    <lineage>
        <taxon>Bacteria</taxon>
        <taxon>Bacillati</taxon>
        <taxon>Bacillota</taxon>
        <taxon>Negativicutes</taxon>
        <taxon>Selenomonadales</taxon>
        <taxon>Sporomusaceae</taxon>
        <taxon>Methylomusa</taxon>
    </lineage>
</organism>
<dbReference type="PANTHER" id="PTHR32432">
    <property type="entry name" value="CELL DIVISION PROTEIN FTSA-RELATED"/>
    <property type="match status" value="1"/>
</dbReference>
<dbReference type="EMBL" id="AP018449">
    <property type="protein sequence ID" value="BBB93315.1"/>
    <property type="molecule type" value="Genomic_DNA"/>
</dbReference>
<dbReference type="InterPro" id="IPR050696">
    <property type="entry name" value="FtsA/MreB"/>
</dbReference>
<dbReference type="NCBIfam" id="TIGR01175">
    <property type="entry name" value="pilM"/>
    <property type="match status" value="1"/>
</dbReference>
<dbReference type="InterPro" id="IPR003494">
    <property type="entry name" value="SHS2_FtsA"/>
</dbReference>
<accession>A0A348AQG7</accession>
<dbReference type="SUPFAM" id="SSF53067">
    <property type="entry name" value="Actin-like ATPase domain"/>
    <property type="match status" value="2"/>
</dbReference>
<evidence type="ECO:0000313" key="3">
    <source>
        <dbReference type="Proteomes" id="UP000276437"/>
    </source>
</evidence>
<dbReference type="CDD" id="cd24049">
    <property type="entry name" value="ASKHA_NBD_PilM"/>
    <property type="match status" value="1"/>
</dbReference>
<evidence type="ECO:0000313" key="2">
    <source>
        <dbReference type="EMBL" id="BBB93315.1"/>
    </source>
</evidence>
<dbReference type="RefSeq" id="WP_126310161.1">
    <property type="nucleotide sequence ID" value="NZ_AP018449.1"/>
</dbReference>
<dbReference type="SMART" id="SM00842">
    <property type="entry name" value="FtsA"/>
    <property type="match status" value="1"/>
</dbReference>
<dbReference type="PANTHER" id="PTHR32432:SF3">
    <property type="entry name" value="ETHANOLAMINE UTILIZATION PROTEIN EUTJ"/>
    <property type="match status" value="1"/>
</dbReference>
<dbReference type="InterPro" id="IPR043129">
    <property type="entry name" value="ATPase_NBD"/>
</dbReference>
<dbReference type="Proteomes" id="UP000276437">
    <property type="component" value="Chromosome"/>
</dbReference>
<proteinExistence type="predicted"/>
<dbReference type="GO" id="GO:0051301">
    <property type="term" value="P:cell division"/>
    <property type="evidence" value="ECO:0007669"/>
    <property type="project" value="InterPro"/>
</dbReference>
<dbReference type="KEGG" id="mana:MAMMFC1_04027"/>
<evidence type="ECO:0000259" key="1">
    <source>
        <dbReference type="SMART" id="SM00842"/>
    </source>
</evidence>
<name>A0A348AQG7_9FIRM</name>
<reference evidence="2 3" key="1">
    <citation type="journal article" date="2018" name="Int. J. Syst. Evol. Microbiol.">
        <title>Methylomusa anaerophila gen. nov., sp. nov., an anaerobic methanol-utilizing bacterium isolated from a microbial fuel cell.</title>
        <authorList>
            <person name="Amano N."/>
            <person name="Yamamuro A."/>
            <person name="Miyahara M."/>
            <person name="Kouzuma A."/>
            <person name="Abe T."/>
            <person name="Watanabe K."/>
        </authorList>
    </citation>
    <scope>NUCLEOTIDE SEQUENCE [LARGE SCALE GENOMIC DNA]</scope>
    <source>
        <strain evidence="2 3">MMFC1</strain>
    </source>
</reference>
<dbReference type="InterPro" id="IPR005883">
    <property type="entry name" value="PilM"/>
</dbReference>